<dbReference type="Pfam" id="PF02537">
    <property type="entry name" value="CRCB"/>
    <property type="match status" value="1"/>
</dbReference>
<comment type="subcellular location">
    <subcellularLocation>
        <location evidence="1 10">Cell membrane</location>
        <topology evidence="1 10">Multi-pass membrane protein</topology>
    </subcellularLocation>
</comment>
<feature type="transmembrane region" description="Helical" evidence="10">
    <location>
        <begin position="94"/>
        <end position="114"/>
    </location>
</feature>
<evidence type="ECO:0000256" key="2">
    <source>
        <dbReference type="ARBA" id="ARBA00022475"/>
    </source>
</evidence>
<evidence type="ECO:0000256" key="1">
    <source>
        <dbReference type="ARBA" id="ARBA00004651"/>
    </source>
</evidence>
<keyword evidence="10" id="KW-0813">Transport</keyword>
<name>A0ABX0IN36_9ACTN</name>
<dbReference type="NCBIfam" id="TIGR00494">
    <property type="entry name" value="crcB"/>
    <property type="match status" value="1"/>
</dbReference>
<keyword evidence="10" id="KW-0479">Metal-binding</keyword>
<keyword evidence="5 10" id="KW-0472">Membrane</keyword>
<dbReference type="PANTHER" id="PTHR28259:SF1">
    <property type="entry name" value="FLUORIDE EXPORT PROTEIN 1-RELATED"/>
    <property type="match status" value="1"/>
</dbReference>
<protein>
    <recommendedName>
        <fullName evidence="10">Fluoride-specific ion channel FluC</fullName>
    </recommendedName>
</protein>
<comment type="activity regulation">
    <text evidence="10">Na(+) is not transported, but it plays an essential structural role and its presence is essential for fluoride channel function.</text>
</comment>
<evidence type="ECO:0000256" key="3">
    <source>
        <dbReference type="ARBA" id="ARBA00022692"/>
    </source>
</evidence>
<evidence type="ECO:0000256" key="9">
    <source>
        <dbReference type="ARBA" id="ARBA00049940"/>
    </source>
</evidence>
<keyword evidence="3 10" id="KW-0812">Transmembrane</keyword>
<keyword evidence="4 10" id="KW-1133">Transmembrane helix</keyword>
<evidence type="ECO:0000313" key="11">
    <source>
        <dbReference type="EMBL" id="NHM14267.1"/>
    </source>
</evidence>
<feature type="transmembrane region" description="Helical" evidence="10">
    <location>
        <begin position="65"/>
        <end position="82"/>
    </location>
</feature>
<comment type="function">
    <text evidence="9 10">Fluoride-specific ion channel. Important for reducing fluoride concentration in the cell, thus reducing its toxicity.</text>
</comment>
<feature type="binding site" evidence="10">
    <location>
        <position position="76"/>
    </location>
    <ligand>
        <name>Na(+)</name>
        <dbReference type="ChEBI" id="CHEBI:29101"/>
        <note>structural</note>
    </ligand>
</feature>
<comment type="catalytic activity">
    <reaction evidence="8">
        <text>fluoride(in) = fluoride(out)</text>
        <dbReference type="Rhea" id="RHEA:76159"/>
        <dbReference type="ChEBI" id="CHEBI:17051"/>
    </reaction>
    <physiologicalReaction direction="left-to-right" evidence="8">
        <dbReference type="Rhea" id="RHEA:76160"/>
    </physiologicalReaction>
</comment>
<evidence type="ECO:0000256" key="7">
    <source>
        <dbReference type="ARBA" id="ARBA00035120"/>
    </source>
</evidence>
<accession>A0ABX0IN36</accession>
<dbReference type="HAMAP" id="MF_00454">
    <property type="entry name" value="FluC"/>
    <property type="match status" value="1"/>
</dbReference>
<organism evidence="11 12">
    <name type="scientific">Xiamenia xianingshaonis</name>
    <dbReference type="NCBI Taxonomy" id="2682776"/>
    <lineage>
        <taxon>Bacteria</taxon>
        <taxon>Bacillati</taxon>
        <taxon>Actinomycetota</taxon>
        <taxon>Coriobacteriia</taxon>
        <taxon>Eggerthellales</taxon>
        <taxon>Eggerthellaceae</taxon>
        <taxon>Xiamenia</taxon>
    </lineage>
</organism>
<proteinExistence type="inferred from homology"/>
<sequence>MINCLFVGCGGFLGSVLRYACSFIKLGPEGFPLVTLGINIVGSFAILFFAGVFTRVVPLDDHLLLFLRVGLCGGFTTFSTFSAETLGMFERGDVVLAIGYAVASCVLCVVAALLGEAAASALSA</sequence>
<gene>
    <name evidence="10 11" type="primary">crcB</name>
    <name evidence="10" type="synonym">fluC</name>
    <name evidence="11" type="ORF">GMI68_05725</name>
</gene>
<keyword evidence="2 10" id="KW-1003">Cell membrane</keyword>
<evidence type="ECO:0000256" key="4">
    <source>
        <dbReference type="ARBA" id="ARBA00022989"/>
    </source>
</evidence>
<keyword evidence="12" id="KW-1185">Reference proteome</keyword>
<dbReference type="PANTHER" id="PTHR28259">
    <property type="entry name" value="FLUORIDE EXPORT PROTEIN 1-RELATED"/>
    <property type="match status" value="1"/>
</dbReference>
<dbReference type="Proteomes" id="UP000636394">
    <property type="component" value="Unassembled WGS sequence"/>
</dbReference>
<evidence type="ECO:0000256" key="10">
    <source>
        <dbReference type="HAMAP-Rule" id="MF_00454"/>
    </source>
</evidence>
<evidence type="ECO:0000313" key="12">
    <source>
        <dbReference type="Proteomes" id="UP000636394"/>
    </source>
</evidence>
<evidence type="ECO:0000256" key="6">
    <source>
        <dbReference type="ARBA" id="ARBA00023303"/>
    </source>
</evidence>
<keyword evidence="10" id="KW-0915">Sodium</keyword>
<keyword evidence="6 10" id="KW-0407">Ion channel</keyword>
<reference evidence="11 12" key="1">
    <citation type="submission" date="2019-11" db="EMBL/GenBank/DDBJ databases">
        <title>Eggerthellaceae novel genus isolated from the rectal contents of marmort.</title>
        <authorList>
            <person name="Zhang G."/>
        </authorList>
    </citation>
    <scope>NUCLEOTIDE SEQUENCE [LARGE SCALE GENOMIC DNA]</scope>
    <source>
        <strain evidence="12">zg-886</strain>
    </source>
</reference>
<evidence type="ECO:0000256" key="8">
    <source>
        <dbReference type="ARBA" id="ARBA00035585"/>
    </source>
</evidence>
<feature type="transmembrane region" description="Helical" evidence="10">
    <location>
        <begin position="30"/>
        <end position="53"/>
    </location>
</feature>
<dbReference type="EMBL" id="WPCR01000006">
    <property type="protein sequence ID" value="NHM14267.1"/>
    <property type="molecule type" value="Genomic_DNA"/>
</dbReference>
<evidence type="ECO:0000256" key="5">
    <source>
        <dbReference type="ARBA" id="ARBA00023136"/>
    </source>
</evidence>
<dbReference type="InterPro" id="IPR003691">
    <property type="entry name" value="FluC"/>
</dbReference>
<comment type="similarity">
    <text evidence="7 10">Belongs to the fluoride channel Fluc/FEX (TC 1.A.43) family.</text>
</comment>
<keyword evidence="10" id="KW-0406">Ion transport</keyword>
<comment type="caution">
    <text evidence="11">The sequence shown here is derived from an EMBL/GenBank/DDBJ whole genome shotgun (WGS) entry which is preliminary data.</text>
</comment>
<feature type="binding site" evidence="10">
    <location>
        <position position="73"/>
    </location>
    <ligand>
        <name>Na(+)</name>
        <dbReference type="ChEBI" id="CHEBI:29101"/>
        <note>structural</note>
    </ligand>
</feature>